<evidence type="ECO:0008006" key="3">
    <source>
        <dbReference type="Google" id="ProtNLM"/>
    </source>
</evidence>
<dbReference type="OrthoDB" id="5494045at2"/>
<keyword evidence="2" id="KW-1185">Reference proteome</keyword>
<dbReference type="PROSITE" id="PS00923">
    <property type="entry name" value="ASP_GLU_RACEMASE_1"/>
    <property type="match status" value="1"/>
</dbReference>
<dbReference type="EMBL" id="SACM01000001">
    <property type="protein sequence ID" value="RVT87589.1"/>
    <property type="molecule type" value="Genomic_DNA"/>
</dbReference>
<dbReference type="Proteomes" id="UP000288587">
    <property type="component" value="Unassembled WGS sequence"/>
</dbReference>
<protein>
    <recommendedName>
        <fullName evidence="3">Serine hydrolase</fullName>
    </recommendedName>
</protein>
<dbReference type="Gene3D" id="3.40.710.10">
    <property type="entry name" value="DD-peptidase/beta-lactamase superfamily"/>
    <property type="match status" value="1"/>
</dbReference>
<sequence length="399" mass="42953">MPLTADTLARALRAAVQAQALHLSPDAMRGGQPMAHPPSVDLAVVAFPSGGPPVGANVLLSREHPEGHVAALPADFGPVQGLRFDADRQDADGNSIAWWPDTDWRTLPWEPLWGAGPARFVAPYPASVLKLQVAVGVALVLPVNGWSQAWTHAGRERPLRDWLFDMLAVSCNTSTSALVAWLHAQGALRTDGHDALHRLWAALQLPTFRLKGTQPDGGWGNAAGAGVGRIQMTAWDTVRLMWWLDPDAPAAPWLSPDAPRLPEPHRQELLRGLRGQGLDIVLSSATLAGLPGWVEGIPAQVQPGWVQPDGRWRADDRDYPPAVRPRTEQVRFAHKIGNTENYAADAGIVQALQTGGRHYLIALFSNLGQRYAPHPRAAGPWGLPALGAAVDAFLTESLA</sequence>
<organism evidence="1 2">
    <name type="scientific">Inhella crocodyli</name>
    <dbReference type="NCBI Taxonomy" id="2499851"/>
    <lineage>
        <taxon>Bacteria</taxon>
        <taxon>Pseudomonadati</taxon>
        <taxon>Pseudomonadota</taxon>
        <taxon>Betaproteobacteria</taxon>
        <taxon>Burkholderiales</taxon>
        <taxon>Sphaerotilaceae</taxon>
        <taxon>Inhella</taxon>
    </lineage>
</organism>
<dbReference type="InterPro" id="IPR012338">
    <property type="entry name" value="Beta-lactam/transpept-like"/>
</dbReference>
<reference evidence="1 2" key="1">
    <citation type="submission" date="2019-01" db="EMBL/GenBank/DDBJ databases">
        <authorList>
            <person name="Chen W.-M."/>
        </authorList>
    </citation>
    <scope>NUCLEOTIDE SEQUENCE [LARGE SCALE GENOMIC DNA]</scope>
    <source>
        <strain evidence="1 2">CCP-18</strain>
    </source>
</reference>
<proteinExistence type="predicted"/>
<accession>A0A3S2VHW5</accession>
<name>A0A3S2VHW5_9BURK</name>
<comment type="caution">
    <text evidence="1">The sequence shown here is derived from an EMBL/GenBank/DDBJ whole genome shotgun (WGS) entry which is preliminary data.</text>
</comment>
<evidence type="ECO:0000313" key="2">
    <source>
        <dbReference type="Proteomes" id="UP000288587"/>
    </source>
</evidence>
<gene>
    <name evidence="1" type="ORF">EOD73_00750</name>
</gene>
<dbReference type="InterPro" id="IPR018187">
    <property type="entry name" value="Asp/Glu_racemase_AS_1"/>
</dbReference>
<dbReference type="SUPFAM" id="SSF56601">
    <property type="entry name" value="beta-lactamase/transpeptidase-like"/>
    <property type="match status" value="1"/>
</dbReference>
<evidence type="ECO:0000313" key="1">
    <source>
        <dbReference type="EMBL" id="RVT87589.1"/>
    </source>
</evidence>
<dbReference type="RefSeq" id="WP_127679905.1">
    <property type="nucleotide sequence ID" value="NZ_SACM01000001.1"/>
</dbReference>
<dbReference type="AlphaFoldDB" id="A0A3S2VHW5"/>